<dbReference type="EMBL" id="CP060719">
    <property type="protein sequence ID" value="QNN71087.1"/>
    <property type="molecule type" value="Genomic_DNA"/>
</dbReference>
<evidence type="ECO:0000313" key="3">
    <source>
        <dbReference type="Proteomes" id="UP000515804"/>
    </source>
</evidence>
<organism evidence="2 3">
    <name type="scientific">Thermomonas carbonis</name>
    <dbReference type="NCBI Taxonomy" id="1463158"/>
    <lineage>
        <taxon>Bacteria</taxon>
        <taxon>Pseudomonadati</taxon>
        <taxon>Pseudomonadota</taxon>
        <taxon>Gammaproteobacteria</taxon>
        <taxon>Lysobacterales</taxon>
        <taxon>Lysobacteraceae</taxon>
        <taxon>Thermomonas</taxon>
    </lineage>
</organism>
<dbReference type="Proteomes" id="UP000515804">
    <property type="component" value="Chromosome"/>
</dbReference>
<reference evidence="2 3" key="1">
    <citation type="submission" date="2020-08" db="EMBL/GenBank/DDBJ databases">
        <title>Genome sequence of Thermomonas carbonis KCTC 42013T.</title>
        <authorList>
            <person name="Hyun D.-W."/>
            <person name="Bae J.-W."/>
        </authorList>
    </citation>
    <scope>NUCLEOTIDE SEQUENCE [LARGE SCALE GENOMIC DNA]</scope>
    <source>
        <strain evidence="2 3">KCTC 42013</strain>
    </source>
</reference>
<keyword evidence="1" id="KW-0472">Membrane</keyword>
<keyword evidence="1" id="KW-0812">Transmembrane</keyword>
<evidence type="ECO:0008006" key="4">
    <source>
        <dbReference type="Google" id="ProtNLM"/>
    </source>
</evidence>
<dbReference type="KEGG" id="tcn:H9L16_05840"/>
<protein>
    <recommendedName>
        <fullName evidence="4">DUF2842 domain-containing protein</fullName>
    </recommendedName>
</protein>
<proteinExistence type="predicted"/>
<name>A0A7G9STB2_9GAMM</name>
<keyword evidence="3" id="KW-1185">Reference proteome</keyword>
<dbReference type="RefSeq" id="WP_187553602.1">
    <property type="nucleotide sequence ID" value="NZ_CP060719.1"/>
</dbReference>
<accession>A0A7G9STB2</accession>
<feature type="transmembrane region" description="Helical" evidence="1">
    <location>
        <begin position="35"/>
        <end position="52"/>
    </location>
</feature>
<evidence type="ECO:0000313" key="2">
    <source>
        <dbReference type="EMBL" id="QNN71087.1"/>
    </source>
</evidence>
<evidence type="ECO:0000256" key="1">
    <source>
        <dbReference type="SAM" id="Phobius"/>
    </source>
</evidence>
<keyword evidence="1" id="KW-1133">Transmembrane helix</keyword>
<gene>
    <name evidence="2" type="ORF">H9L16_05840</name>
</gene>
<dbReference type="AlphaFoldDB" id="A0A7G9STB2"/>
<sequence>MGRIVIVRFCVLVAVYVAATWFAEAFIKGPAEVTIFWPAAGVAYAAVIRYGWRWSLFIPRQ</sequence>